<dbReference type="FunFam" id="1.25.40.10:FF:000309">
    <property type="entry name" value="Pentatricopeptide repeat-containing protein, chloroplastic"/>
    <property type="match status" value="1"/>
</dbReference>
<dbReference type="FunFam" id="1.25.40.10:FF:000381">
    <property type="entry name" value="Pentatricopeptide repeat-containing protein"/>
    <property type="match status" value="1"/>
</dbReference>
<keyword evidence="5" id="KW-1185">Reference proteome</keyword>
<protein>
    <submittedName>
        <fullName evidence="4">E motif</fullName>
    </submittedName>
</protein>
<dbReference type="PANTHER" id="PTHR47926:SF378">
    <property type="entry name" value="PENTATRICOPEPTIDE REPEAT (PPR) SUPERFAMILY PROTEIN"/>
    <property type="match status" value="1"/>
</dbReference>
<dbReference type="InterPro" id="IPR011990">
    <property type="entry name" value="TPR-like_helical_dom_sf"/>
</dbReference>
<reference evidence="4 5" key="1">
    <citation type="submission" date="2023-12" db="EMBL/GenBank/DDBJ databases">
        <title>A high-quality genome assembly for Dillenia turbinata (Dilleniales).</title>
        <authorList>
            <person name="Chanderbali A."/>
        </authorList>
    </citation>
    <scope>NUCLEOTIDE SEQUENCE [LARGE SCALE GENOMIC DNA]</scope>
    <source>
        <strain evidence="4">LSX21</strain>
        <tissue evidence="4">Leaf</tissue>
    </source>
</reference>
<evidence type="ECO:0000256" key="2">
    <source>
        <dbReference type="ARBA" id="ARBA00022737"/>
    </source>
</evidence>
<dbReference type="InterPro" id="IPR046848">
    <property type="entry name" value="E_motif"/>
</dbReference>
<comment type="similarity">
    <text evidence="1">Belongs to the PPR family. PCMP-H subfamily.</text>
</comment>
<accession>A0AAN8ZSJ4</accession>
<name>A0AAN8ZSJ4_9MAGN</name>
<keyword evidence="2" id="KW-0677">Repeat</keyword>
<feature type="repeat" description="PPR" evidence="3">
    <location>
        <begin position="447"/>
        <end position="481"/>
    </location>
</feature>
<comment type="caution">
    <text evidence="4">The sequence shown here is derived from an EMBL/GenBank/DDBJ whole genome shotgun (WGS) entry which is preliminary data.</text>
</comment>
<dbReference type="AlphaFoldDB" id="A0AAN8ZSJ4"/>
<dbReference type="Gene3D" id="1.25.40.10">
    <property type="entry name" value="Tetratricopeptide repeat domain"/>
    <property type="match status" value="4"/>
</dbReference>
<evidence type="ECO:0000256" key="1">
    <source>
        <dbReference type="ARBA" id="ARBA00006643"/>
    </source>
</evidence>
<feature type="repeat" description="PPR" evidence="3">
    <location>
        <begin position="346"/>
        <end position="380"/>
    </location>
</feature>
<dbReference type="InterPro" id="IPR046849">
    <property type="entry name" value="E2_motif"/>
</dbReference>
<dbReference type="Pfam" id="PF20431">
    <property type="entry name" value="E_motif"/>
    <property type="match status" value="1"/>
</dbReference>
<dbReference type="Pfam" id="PF01535">
    <property type="entry name" value="PPR"/>
    <property type="match status" value="7"/>
</dbReference>
<gene>
    <name evidence="4" type="ORF">RJ641_026420</name>
</gene>
<feature type="repeat" description="PPR" evidence="3">
    <location>
        <begin position="245"/>
        <end position="279"/>
    </location>
</feature>
<dbReference type="InterPro" id="IPR002885">
    <property type="entry name" value="PPR_rpt"/>
</dbReference>
<dbReference type="PROSITE" id="PS51375">
    <property type="entry name" value="PPR"/>
    <property type="match status" value="3"/>
</dbReference>
<organism evidence="4 5">
    <name type="scientific">Dillenia turbinata</name>
    <dbReference type="NCBI Taxonomy" id="194707"/>
    <lineage>
        <taxon>Eukaryota</taxon>
        <taxon>Viridiplantae</taxon>
        <taxon>Streptophyta</taxon>
        <taxon>Embryophyta</taxon>
        <taxon>Tracheophyta</taxon>
        <taxon>Spermatophyta</taxon>
        <taxon>Magnoliopsida</taxon>
        <taxon>eudicotyledons</taxon>
        <taxon>Gunneridae</taxon>
        <taxon>Pentapetalae</taxon>
        <taxon>Dilleniales</taxon>
        <taxon>Dilleniaceae</taxon>
        <taxon>Dillenia</taxon>
    </lineage>
</organism>
<dbReference type="EMBL" id="JBAMMX010000003">
    <property type="protein sequence ID" value="KAK6945318.1"/>
    <property type="molecule type" value="Genomic_DNA"/>
</dbReference>
<evidence type="ECO:0000256" key="3">
    <source>
        <dbReference type="PROSITE-ProRule" id="PRU00708"/>
    </source>
</evidence>
<sequence>MGSVPLPPSGGKIRDSFPTMKTNSWSFAQIPSWVSLKAGSSNSNQKGRVENLHLILLTKQGKLKEAQEFIKEMDDAGVSLSPNSYKCLFEAFGVLRSLSDGRFFHRRLDREVKNPWPHFLENSVLQFYCDCASFSDAEKLFNGMQMRSLTTWAILIDALVREGLVNRAFLWLSRSAGLDMSVYVRFLRSLSSPSYINLGKEIHAHLIKAGLTSTVPIDSALLIMYVKCVDLESAELVFQQMAEKDAVDWTALMVGYTQSGKLEEAVSLFARMVNEGIQLDEYVFSIVLKACTGMGCLNMGRQIHGIITKKGLASQVYVGTPLLDFYAKCASIETACQAFKVITEPNDASWSSLMSAYAQAGQFEECVKIFRAIRSVGFFLNPFIYTTIFQACSAMADLNSGAQAHADAIKRGLISYLHGESAMITMYSKCGQLEYAFRAFDSIDEPDTLAWTALICACAHHGNGAEALNQFRRMEAYGARPNNVTLIAVLTACSHSGLVSEAEMLLDSMSSKYGVDPTIDHYDCMIDVYSRAGLLEEALALVNNMPFEPDAMSWKSLLGGCQIHKNLAIAKVAAENLLQLDQGDTAGYVIMFNLYASSGRWKEAAHFRKLMAEANLRKEVSCSWIPIKGKVHRFIVGDRHHPQTQEIYSKLGELEASAFNDSTDLIAEKDLSYALPERKEQLLVHTEIANFGMKDFHFPEEFNVPSSWSSRSMLVILQYQRMLHILGSSALKWVLATISQTHSKSTCYCSWHMVDEIHAWGASAWRDG</sequence>
<dbReference type="PANTHER" id="PTHR47926">
    <property type="entry name" value="PENTATRICOPEPTIDE REPEAT-CONTAINING PROTEIN"/>
    <property type="match status" value="1"/>
</dbReference>
<proteinExistence type="inferred from homology"/>
<evidence type="ECO:0000313" key="5">
    <source>
        <dbReference type="Proteomes" id="UP001370490"/>
    </source>
</evidence>
<dbReference type="Proteomes" id="UP001370490">
    <property type="component" value="Unassembled WGS sequence"/>
</dbReference>
<dbReference type="NCBIfam" id="TIGR00756">
    <property type="entry name" value="PPR"/>
    <property type="match status" value="3"/>
</dbReference>
<dbReference type="Pfam" id="PF13041">
    <property type="entry name" value="PPR_2"/>
    <property type="match status" value="1"/>
</dbReference>
<dbReference type="GO" id="GO:0003729">
    <property type="term" value="F:mRNA binding"/>
    <property type="evidence" value="ECO:0007669"/>
    <property type="project" value="UniProtKB-ARBA"/>
</dbReference>
<evidence type="ECO:0000313" key="4">
    <source>
        <dbReference type="EMBL" id="KAK6945318.1"/>
    </source>
</evidence>
<dbReference type="GO" id="GO:0009451">
    <property type="term" value="P:RNA modification"/>
    <property type="evidence" value="ECO:0007669"/>
    <property type="project" value="InterPro"/>
</dbReference>
<dbReference type="FunFam" id="1.25.40.10:FF:000690">
    <property type="entry name" value="Pentatricopeptide repeat-containing protein"/>
    <property type="match status" value="1"/>
</dbReference>
<dbReference type="Pfam" id="PF20430">
    <property type="entry name" value="Eplus_motif"/>
    <property type="match status" value="1"/>
</dbReference>
<dbReference type="InterPro" id="IPR046960">
    <property type="entry name" value="PPR_At4g14850-like_plant"/>
</dbReference>